<dbReference type="AlphaFoldDB" id="A0A1W6NY53"/>
<comment type="similarity">
    <text evidence="1">Belongs to the Fur family.</text>
</comment>
<keyword evidence="10" id="KW-1185">Reference proteome</keyword>
<feature type="binding site" evidence="7">
    <location>
        <position position="116"/>
    </location>
    <ligand>
        <name>Zn(2+)</name>
        <dbReference type="ChEBI" id="CHEBI:29105"/>
    </ligand>
</feature>
<evidence type="ECO:0000256" key="1">
    <source>
        <dbReference type="ARBA" id="ARBA00007957"/>
    </source>
</evidence>
<dbReference type="EMBL" id="CP019937">
    <property type="protein sequence ID" value="ARO14093.1"/>
    <property type="molecule type" value="Genomic_DNA"/>
</dbReference>
<gene>
    <name evidence="9" type="primary">zur</name>
    <name evidence="9" type="ORF">BVG79_00741</name>
</gene>
<dbReference type="GO" id="GO:0008270">
    <property type="term" value="F:zinc ion binding"/>
    <property type="evidence" value="ECO:0007669"/>
    <property type="project" value="TreeGrafter"/>
</dbReference>
<feature type="binding site" evidence="7">
    <location>
        <position position="153"/>
    </location>
    <ligand>
        <name>Zn(2+)</name>
        <dbReference type="ChEBI" id="CHEBI:29105"/>
    </ligand>
</feature>
<evidence type="ECO:0000313" key="10">
    <source>
        <dbReference type="Proteomes" id="UP000242447"/>
    </source>
</evidence>
<dbReference type="InterPro" id="IPR036388">
    <property type="entry name" value="WH-like_DNA-bd_sf"/>
</dbReference>
<dbReference type="PANTHER" id="PTHR33202">
    <property type="entry name" value="ZINC UPTAKE REGULATION PROTEIN"/>
    <property type="match status" value="1"/>
</dbReference>
<keyword evidence="6" id="KW-0804">Transcription</keyword>
<reference evidence="9 10" key="1">
    <citation type="submission" date="2017-02" db="EMBL/GenBank/DDBJ databases">
        <title>Ketogulonicigenium robustum SPU B003 Genome sequencing and assembly.</title>
        <authorList>
            <person name="Li Y."/>
            <person name="Liu L."/>
            <person name="Wang C."/>
            <person name="Zhang M."/>
            <person name="Zhang T."/>
            <person name="Zhang Y."/>
        </authorList>
    </citation>
    <scope>NUCLEOTIDE SEQUENCE [LARGE SCALE GENOMIC DNA]</scope>
    <source>
        <strain evidence="9 10">SPU_B003</strain>
    </source>
</reference>
<dbReference type="PANTHER" id="PTHR33202:SF6">
    <property type="entry name" value="ZINC UPTAKE REGULATION PROTEIN"/>
    <property type="match status" value="1"/>
</dbReference>
<organism evidence="9 10">
    <name type="scientific">Ketogulonicigenium robustum</name>
    <dbReference type="NCBI Taxonomy" id="92947"/>
    <lineage>
        <taxon>Bacteria</taxon>
        <taxon>Pseudomonadati</taxon>
        <taxon>Pseudomonadota</taxon>
        <taxon>Alphaproteobacteria</taxon>
        <taxon>Rhodobacterales</taxon>
        <taxon>Roseobacteraceae</taxon>
        <taxon>Ketogulonicigenium</taxon>
    </lineage>
</organism>
<keyword evidence="3 7" id="KW-0862">Zinc</keyword>
<feature type="binding site" evidence="7">
    <location>
        <position position="156"/>
    </location>
    <ligand>
        <name>Zn(2+)</name>
        <dbReference type="ChEBI" id="CHEBI:29105"/>
    </ligand>
</feature>
<dbReference type="RefSeq" id="WP_085785702.1">
    <property type="nucleotide sequence ID" value="NZ_CP019937.1"/>
</dbReference>
<dbReference type="InterPro" id="IPR043135">
    <property type="entry name" value="Fur_C"/>
</dbReference>
<name>A0A1W6NY53_9RHOB</name>
<sequence>MTGFENHDHAHCVGAMISNVEDRCAAEGLRLTPVRRRVLEILGEQHRALGAYAVLDRLSSEGHGSQPPVVYRALDFLVEHGFVHKIEKLNAYVACSYMGSHMHSDHAPVFMVCRLCSAVAELEAGHDMVGLSDLASATGFTPERAVIEVTGLCPACRQGQVGRA</sequence>
<accession>A0A1W6NY53</accession>
<dbReference type="Proteomes" id="UP000242447">
    <property type="component" value="Chromosome"/>
</dbReference>
<comment type="cofactor">
    <cofactor evidence="8">
        <name>Mn(2+)</name>
        <dbReference type="ChEBI" id="CHEBI:29035"/>
    </cofactor>
    <cofactor evidence="8">
        <name>Fe(2+)</name>
        <dbReference type="ChEBI" id="CHEBI:29033"/>
    </cofactor>
    <text evidence="8">Binds 1 Mn(2+) or Fe(2+) ion per subunit.</text>
</comment>
<proteinExistence type="inferred from homology"/>
<dbReference type="STRING" id="92947.BVG79_00741"/>
<evidence type="ECO:0000256" key="4">
    <source>
        <dbReference type="ARBA" id="ARBA00023015"/>
    </source>
</evidence>
<feature type="binding site" evidence="8">
    <location>
        <position position="105"/>
    </location>
    <ligand>
        <name>Fe cation</name>
        <dbReference type="ChEBI" id="CHEBI:24875"/>
    </ligand>
</feature>
<feature type="binding site" evidence="7">
    <location>
        <position position="113"/>
    </location>
    <ligand>
        <name>Zn(2+)</name>
        <dbReference type="ChEBI" id="CHEBI:29105"/>
    </ligand>
</feature>
<dbReference type="GO" id="GO:0005829">
    <property type="term" value="C:cytosol"/>
    <property type="evidence" value="ECO:0007669"/>
    <property type="project" value="TreeGrafter"/>
</dbReference>
<feature type="binding site" evidence="8">
    <location>
        <position position="103"/>
    </location>
    <ligand>
        <name>Fe cation</name>
        <dbReference type="ChEBI" id="CHEBI:24875"/>
    </ligand>
</feature>
<keyword evidence="2" id="KW-0678">Repressor</keyword>
<dbReference type="GO" id="GO:0003700">
    <property type="term" value="F:DNA-binding transcription factor activity"/>
    <property type="evidence" value="ECO:0007669"/>
    <property type="project" value="InterPro"/>
</dbReference>
<keyword evidence="7" id="KW-0479">Metal-binding</keyword>
<keyword evidence="8" id="KW-0408">Iron</keyword>
<evidence type="ECO:0000256" key="7">
    <source>
        <dbReference type="PIRSR" id="PIRSR602481-1"/>
    </source>
</evidence>
<evidence type="ECO:0000256" key="2">
    <source>
        <dbReference type="ARBA" id="ARBA00022491"/>
    </source>
</evidence>
<dbReference type="OrthoDB" id="9801127at2"/>
<keyword evidence="4" id="KW-0805">Transcription regulation</keyword>
<evidence type="ECO:0000256" key="5">
    <source>
        <dbReference type="ARBA" id="ARBA00023125"/>
    </source>
</evidence>
<evidence type="ECO:0000256" key="3">
    <source>
        <dbReference type="ARBA" id="ARBA00022833"/>
    </source>
</evidence>
<dbReference type="Pfam" id="PF01475">
    <property type="entry name" value="FUR"/>
    <property type="match status" value="1"/>
</dbReference>
<dbReference type="Gene3D" id="3.30.1490.190">
    <property type="match status" value="1"/>
</dbReference>
<dbReference type="InterPro" id="IPR036390">
    <property type="entry name" value="WH_DNA-bd_sf"/>
</dbReference>
<protein>
    <submittedName>
        <fullName evidence="9">Ferric uptake regulator family protein</fullName>
    </submittedName>
</protein>
<dbReference type="KEGG" id="kro:BVG79_00741"/>
<evidence type="ECO:0000256" key="6">
    <source>
        <dbReference type="ARBA" id="ARBA00023163"/>
    </source>
</evidence>
<dbReference type="GO" id="GO:0000976">
    <property type="term" value="F:transcription cis-regulatory region binding"/>
    <property type="evidence" value="ECO:0007669"/>
    <property type="project" value="TreeGrafter"/>
</dbReference>
<dbReference type="GO" id="GO:1900376">
    <property type="term" value="P:regulation of secondary metabolite biosynthetic process"/>
    <property type="evidence" value="ECO:0007669"/>
    <property type="project" value="TreeGrafter"/>
</dbReference>
<keyword evidence="5" id="KW-0238">DNA-binding</keyword>
<comment type="cofactor">
    <cofactor evidence="7">
        <name>Zn(2+)</name>
        <dbReference type="ChEBI" id="CHEBI:29105"/>
    </cofactor>
    <text evidence="7">Binds 1 zinc ion per subunit.</text>
</comment>
<dbReference type="SUPFAM" id="SSF46785">
    <property type="entry name" value="Winged helix' DNA-binding domain"/>
    <property type="match status" value="1"/>
</dbReference>
<evidence type="ECO:0000313" key="9">
    <source>
        <dbReference type="EMBL" id="ARO14093.1"/>
    </source>
</evidence>
<evidence type="ECO:0000256" key="8">
    <source>
        <dbReference type="PIRSR" id="PIRSR602481-2"/>
    </source>
</evidence>
<dbReference type="GO" id="GO:0045892">
    <property type="term" value="P:negative regulation of DNA-templated transcription"/>
    <property type="evidence" value="ECO:0007669"/>
    <property type="project" value="TreeGrafter"/>
</dbReference>
<dbReference type="InterPro" id="IPR002481">
    <property type="entry name" value="FUR"/>
</dbReference>
<dbReference type="Gene3D" id="1.10.10.10">
    <property type="entry name" value="Winged helix-like DNA-binding domain superfamily/Winged helix DNA-binding domain"/>
    <property type="match status" value="1"/>
</dbReference>